<evidence type="ECO:0000313" key="2">
    <source>
        <dbReference type="EnsemblPlants" id="PGSC0003DMT400088904"/>
    </source>
</evidence>
<sequence length="409" mass="46630">MWTTVRRSIYGPFCMSVVSNRDQLFGISELRRGSMDRLFWVLTTPPQEEVPVPRNNNPDPVEGEPSRWCVEGQWKIYWDAKMLNEKERMARLNTEERKVLTGNLHTMPDIHRLFKLHKCKWMARDPKTYSEEIVREFYASYATTLRGSIDKRSKPTAQDPLISTMALKKAVFNYKLDIVRSGAFTRNAEQREALLLWLARQIAADGERAEWVATPRLGIRKATLNLVAKFFWLLVRNRVSPTKTNNLLCRDAGVPIWHCDKLVHAIGTLDIRLIRDEANVEAPRRGPWVDVPDNADLVDAVEQMQGDDPTPPAHNDDTPFSSLQYVVHVFMCCLESKISGGDPSVFINVFRVKTFGYDFSGATLRVPEEDPNLGQANCQGSLKLFLEGACQRRGLAPPRDKSLVRVADM</sequence>
<evidence type="ECO:0000313" key="3">
    <source>
        <dbReference type="Proteomes" id="UP000011115"/>
    </source>
</evidence>
<organism evidence="2 3">
    <name type="scientific">Solanum tuberosum</name>
    <name type="common">Potato</name>
    <dbReference type="NCBI Taxonomy" id="4113"/>
    <lineage>
        <taxon>Eukaryota</taxon>
        <taxon>Viridiplantae</taxon>
        <taxon>Streptophyta</taxon>
        <taxon>Embryophyta</taxon>
        <taxon>Tracheophyta</taxon>
        <taxon>Spermatophyta</taxon>
        <taxon>Magnoliopsida</taxon>
        <taxon>eudicotyledons</taxon>
        <taxon>Gunneridae</taxon>
        <taxon>Pentapetalae</taxon>
        <taxon>asterids</taxon>
        <taxon>lamiids</taxon>
        <taxon>Solanales</taxon>
        <taxon>Solanaceae</taxon>
        <taxon>Solanoideae</taxon>
        <taxon>Solaneae</taxon>
        <taxon>Solanum</taxon>
    </lineage>
</organism>
<dbReference type="Pfam" id="PF20167">
    <property type="entry name" value="Transposase_32"/>
    <property type="match status" value="1"/>
</dbReference>
<dbReference type="InterPro" id="IPR046796">
    <property type="entry name" value="Transposase_32_dom"/>
</dbReference>
<proteinExistence type="predicted"/>
<accession>M1DH00</accession>
<reference evidence="3" key="1">
    <citation type="journal article" date="2011" name="Nature">
        <title>Genome sequence and analysis of the tuber crop potato.</title>
        <authorList>
            <consortium name="The Potato Genome Sequencing Consortium"/>
        </authorList>
    </citation>
    <scope>NUCLEOTIDE SEQUENCE [LARGE SCALE GENOMIC DNA]</scope>
    <source>
        <strain evidence="3">cv. DM1-3 516 R44</strain>
    </source>
</reference>
<dbReference type="InParanoid" id="M1DH00"/>
<name>M1DH00_SOLTU</name>
<reference evidence="2" key="2">
    <citation type="submission" date="2015-06" db="UniProtKB">
        <authorList>
            <consortium name="EnsemblPlants"/>
        </authorList>
    </citation>
    <scope>IDENTIFICATION</scope>
    <source>
        <strain evidence="2">DM1-3 516 R44</strain>
    </source>
</reference>
<dbReference type="Proteomes" id="UP000011115">
    <property type="component" value="Unassembled WGS sequence"/>
</dbReference>
<dbReference type="Gramene" id="PGSC0003DMT400088904">
    <property type="protein sequence ID" value="PGSC0003DMT400088904"/>
    <property type="gene ID" value="PGSC0003DMG400038475"/>
</dbReference>
<protein>
    <submittedName>
        <fullName evidence="2">Integrase core domain containing protein</fullName>
    </submittedName>
</protein>
<feature type="domain" description="Putative plant transposon protein" evidence="1">
    <location>
        <begin position="117"/>
        <end position="259"/>
    </location>
</feature>
<dbReference type="PaxDb" id="4113-PGSC0003DMT400088904"/>
<dbReference type="HOGENOM" id="CLU_673375_0_0_1"/>
<keyword evidence="3" id="KW-1185">Reference proteome</keyword>
<dbReference type="AlphaFoldDB" id="M1DH00"/>
<dbReference type="EnsemblPlants" id="PGSC0003DMT400088904">
    <property type="protein sequence ID" value="PGSC0003DMT400088904"/>
    <property type="gene ID" value="PGSC0003DMG400038475"/>
</dbReference>
<evidence type="ECO:0000259" key="1">
    <source>
        <dbReference type="Pfam" id="PF20167"/>
    </source>
</evidence>